<sequence>MKYEPLKSINDLFYRAGGSVKIAALLELNQYTVDRWLADGTGVPKKHYAVLCANYRTTPDELDSITAKARRMHGRKDLYER</sequence>
<protein>
    <submittedName>
        <fullName evidence="1">Uncharacterized protein</fullName>
    </submittedName>
</protein>
<evidence type="ECO:0000313" key="1">
    <source>
        <dbReference type="EMBL" id="CAB4203067.1"/>
    </source>
</evidence>
<dbReference type="EMBL" id="LR797316">
    <property type="protein sequence ID" value="CAB4203067.1"/>
    <property type="molecule type" value="Genomic_DNA"/>
</dbReference>
<gene>
    <name evidence="1" type="ORF">UFOVP1365_58</name>
</gene>
<reference evidence="1" key="1">
    <citation type="submission" date="2020-05" db="EMBL/GenBank/DDBJ databases">
        <authorList>
            <person name="Chiriac C."/>
            <person name="Salcher M."/>
            <person name="Ghai R."/>
            <person name="Kavagutti S V."/>
        </authorList>
    </citation>
    <scope>NUCLEOTIDE SEQUENCE</scope>
</reference>
<organism evidence="1">
    <name type="scientific">uncultured Caudovirales phage</name>
    <dbReference type="NCBI Taxonomy" id="2100421"/>
    <lineage>
        <taxon>Viruses</taxon>
        <taxon>Duplodnaviria</taxon>
        <taxon>Heunggongvirae</taxon>
        <taxon>Uroviricota</taxon>
        <taxon>Caudoviricetes</taxon>
        <taxon>Peduoviridae</taxon>
        <taxon>Maltschvirus</taxon>
        <taxon>Maltschvirus maltsch</taxon>
    </lineage>
</organism>
<accession>A0A6J5RWW6</accession>
<proteinExistence type="predicted"/>
<name>A0A6J5RWW6_9CAUD</name>